<dbReference type="AlphaFoldDB" id="A0A517YVX5"/>
<evidence type="ECO:0000313" key="2">
    <source>
        <dbReference type="Proteomes" id="UP000317369"/>
    </source>
</evidence>
<gene>
    <name evidence="1" type="ORF">KS4_24310</name>
</gene>
<name>A0A517YVX5_9BACT</name>
<keyword evidence="2" id="KW-1185">Reference proteome</keyword>
<organism evidence="1 2">
    <name type="scientific">Poriferisphaera corsica</name>
    <dbReference type="NCBI Taxonomy" id="2528020"/>
    <lineage>
        <taxon>Bacteria</taxon>
        <taxon>Pseudomonadati</taxon>
        <taxon>Planctomycetota</taxon>
        <taxon>Phycisphaerae</taxon>
        <taxon>Phycisphaerales</taxon>
        <taxon>Phycisphaeraceae</taxon>
        <taxon>Poriferisphaera</taxon>
    </lineage>
</organism>
<dbReference type="KEGG" id="pcor:KS4_24310"/>
<evidence type="ECO:0000313" key="1">
    <source>
        <dbReference type="EMBL" id="QDU34363.1"/>
    </source>
</evidence>
<dbReference type="Proteomes" id="UP000317369">
    <property type="component" value="Chromosome"/>
</dbReference>
<proteinExistence type="predicted"/>
<reference evidence="1 2" key="1">
    <citation type="submission" date="2019-02" db="EMBL/GenBank/DDBJ databases">
        <title>Deep-cultivation of Planctomycetes and their phenomic and genomic characterization uncovers novel biology.</title>
        <authorList>
            <person name="Wiegand S."/>
            <person name="Jogler M."/>
            <person name="Boedeker C."/>
            <person name="Pinto D."/>
            <person name="Vollmers J."/>
            <person name="Rivas-Marin E."/>
            <person name="Kohn T."/>
            <person name="Peeters S.H."/>
            <person name="Heuer A."/>
            <person name="Rast P."/>
            <person name="Oberbeckmann S."/>
            <person name="Bunk B."/>
            <person name="Jeske O."/>
            <person name="Meyerdierks A."/>
            <person name="Storesund J.E."/>
            <person name="Kallscheuer N."/>
            <person name="Luecker S."/>
            <person name="Lage O.M."/>
            <person name="Pohl T."/>
            <person name="Merkel B.J."/>
            <person name="Hornburger P."/>
            <person name="Mueller R.-W."/>
            <person name="Bruemmer F."/>
            <person name="Labrenz M."/>
            <person name="Spormann A.M."/>
            <person name="Op den Camp H."/>
            <person name="Overmann J."/>
            <person name="Amann R."/>
            <person name="Jetten M.S.M."/>
            <person name="Mascher T."/>
            <person name="Medema M.H."/>
            <person name="Devos D.P."/>
            <person name="Kaster A.-K."/>
            <person name="Ovreas L."/>
            <person name="Rohde M."/>
            <person name="Galperin M.Y."/>
            <person name="Jogler C."/>
        </authorList>
    </citation>
    <scope>NUCLEOTIDE SEQUENCE [LARGE SCALE GENOMIC DNA]</scope>
    <source>
        <strain evidence="1 2">KS4</strain>
    </source>
</reference>
<dbReference type="PROSITE" id="PS51257">
    <property type="entry name" value="PROKAR_LIPOPROTEIN"/>
    <property type="match status" value="1"/>
</dbReference>
<sequence>MPFAWMKVMRTQGIYALMTAGLMFIAVGLGGCASRQMVVQAGPLSGADGGSRSYALNSPRMEMFAASSSRGKAYYNRNNRQPTVEVQRPQNGERVYSRDTYYTYGNRTYHRGYLSIERQSR</sequence>
<protein>
    <submittedName>
        <fullName evidence="1">Uncharacterized protein</fullName>
    </submittedName>
</protein>
<dbReference type="EMBL" id="CP036425">
    <property type="protein sequence ID" value="QDU34363.1"/>
    <property type="molecule type" value="Genomic_DNA"/>
</dbReference>
<accession>A0A517YVX5</accession>